<evidence type="ECO:0000313" key="22">
    <source>
        <dbReference type="EMBL" id="CAD8914631.1"/>
    </source>
</evidence>
<dbReference type="SUPFAM" id="SSF141072">
    <property type="entry name" value="CalX-like"/>
    <property type="match status" value="2"/>
</dbReference>
<feature type="transmembrane region" description="Helical" evidence="19">
    <location>
        <begin position="815"/>
        <end position="834"/>
    </location>
</feature>
<feature type="domain" description="Calx-beta" evidence="21">
    <location>
        <begin position="540"/>
        <end position="641"/>
    </location>
</feature>
<comment type="catalytic activity">
    <reaction evidence="17">
        <text>Ca(2+)(in) + 3 Na(+)(out) = Ca(2+)(out) + 3 Na(+)(in)</text>
        <dbReference type="Rhea" id="RHEA:69955"/>
        <dbReference type="ChEBI" id="CHEBI:29101"/>
        <dbReference type="ChEBI" id="CHEBI:29108"/>
    </reaction>
</comment>
<feature type="transmembrane region" description="Helical" evidence="19">
    <location>
        <begin position="128"/>
        <end position="150"/>
    </location>
</feature>
<dbReference type="Pfam" id="PF03160">
    <property type="entry name" value="Calx-beta"/>
    <property type="match status" value="1"/>
</dbReference>
<evidence type="ECO:0000256" key="15">
    <source>
        <dbReference type="ARBA" id="ARBA00023180"/>
    </source>
</evidence>
<dbReference type="SMART" id="SM00237">
    <property type="entry name" value="Calx_beta"/>
    <property type="match status" value="2"/>
</dbReference>
<keyword evidence="10" id="KW-0112">Calmodulin-binding</keyword>
<feature type="region of interest" description="Disordered" evidence="18">
    <location>
        <begin position="408"/>
        <end position="429"/>
    </location>
</feature>
<feature type="transmembrane region" description="Helical" evidence="19">
    <location>
        <begin position="846"/>
        <end position="865"/>
    </location>
</feature>
<keyword evidence="16" id="KW-0739">Sodium transport</keyword>
<keyword evidence="7 20" id="KW-0732">Signal</keyword>
<evidence type="ECO:0000256" key="7">
    <source>
        <dbReference type="ARBA" id="ARBA00022729"/>
    </source>
</evidence>
<keyword evidence="13" id="KW-0406">Ion transport</keyword>
<dbReference type="InterPro" id="IPR044880">
    <property type="entry name" value="NCX_ion-bd_dom_sf"/>
</dbReference>
<keyword evidence="9" id="KW-0106">Calcium</keyword>
<evidence type="ECO:0000256" key="18">
    <source>
        <dbReference type="SAM" id="MobiDB-lite"/>
    </source>
</evidence>
<dbReference type="GO" id="GO:0005886">
    <property type="term" value="C:plasma membrane"/>
    <property type="evidence" value="ECO:0007669"/>
    <property type="project" value="UniProtKB-SubCell"/>
</dbReference>
<feature type="transmembrane region" description="Helical" evidence="19">
    <location>
        <begin position="222"/>
        <end position="241"/>
    </location>
</feature>
<feature type="transmembrane region" description="Helical" evidence="19">
    <location>
        <begin position="253"/>
        <end position="271"/>
    </location>
</feature>
<accession>A0A7S1G913</accession>
<evidence type="ECO:0000256" key="6">
    <source>
        <dbReference type="ARBA" id="ARBA00022723"/>
    </source>
</evidence>
<evidence type="ECO:0000256" key="20">
    <source>
        <dbReference type="SAM" id="SignalP"/>
    </source>
</evidence>
<dbReference type="PANTHER" id="PTHR11878">
    <property type="entry name" value="SODIUM/CALCIUM EXCHANGER"/>
    <property type="match status" value="1"/>
</dbReference>
<dbReference type="Pfam" id="PF01699">
    <property type="entry name" value="Na_Ca_ex"/>
    <property type="match status" value="2"/>
</dbReference>
<proteinExistence type="inferred from homology"/>
<sequence length="911" mass="97660">MAQWSRVAAVAALVLAGAATVSAVATTTTCPNYEGYAPAIVVCSYDSFDGHIDQVGGEYGGASGELGRTVVYDNDGEEHVLGKARLTSTPADGLLLQAMPGDHVTCGDGLTLPFFLAEDSWSRGFRTILYLVALGWSFLGIAIIADEFMAAIEVITSKEKVVTYKLPNGTTDVARVLVWNETIANLTLMALGSSAPEILLAVIETVTTLGDPPSDGLGPSTIVGSAAFNLLIIVGICVISIPKGETRKIKELGVFTVTAFFSVFAYVWMLFVLQWNTENVVDIWEALVTLFQFPLLVCLAWGQDTGWCRKRRGGVHPHTYESGTTGMGAHGYGAQQVAALLHDKDRGALGEMDEETLAELATNEIMANKKHSLAAHRVQAMRGLTGQGRAYVKRSSIVTLSEAIDKHDTAATPTEDSKEAAGESKAADDSVATLSFASPTYACLEDCGTIDLIVTRTGDMSTDVRVCYETSSGTATAPADYTYTAGTLTFKPGDDIHRISVPIVDDNEFEPDETFFCHLRLPGGKEANVHPVKLGKYDTTEVTIINDDAPGEFEFERPSYSVAESAGGVEVSIMRHNGSDGTIKVHYNTVDTKSGAIDGRDYRSTSGDLVFEHGSQRKSFFVPIIDDGDYEKDETFTLEFTIQGFPDCGATYGGNRQAVVTITNDEEFARMVDKVAKLINLNMDKMRMDTASWGEQFSKAMEPSGEDGTPSGMDYFMHFVSFFWKVLFAIVPPTRFYGGWATFAAALALIGALTAVVGDLASTFGCLLGLNDAVTAITFVALGTSLPDTFASKAAAVNDDTADASIGNVTGSNSVNVYLGLGLPWVIAAFYHLAHGTTYEVSAGSLSFSVLLFCVCAVACIAFIYARRLPQLAGAELGGPPGLKWFTFIFFFALWMVYVVVSALKSLGKLD</sequence>
<dbReference type="GO" id="GO:0098703">
    <property type="term" value="P:calcium ion import across plasma membrane"/>
    <property type="evidence" value="ECO:0007669"/>
    <property type="project" value="TreeGrafter"/>
</dbReference>
<evidence type="ECO:0000256" key="1">
    <source>
        <dbReference type="ARBA" id="ARBA00004651"/>
    </source>
</evidence>
<feature type="signal peptide" evidence="20">
    <location>
        <begin position="1"/>
        <end position="23"/>
    </location>
</feature>
<comment type="subcellular location">
    <subcellularLocation>
        <location evidence="1">Cell membrane</location>
        <topology evidence="1">Multi-pass membrane protein</topology>
    </subcellularLocation>
</comment>
<dbReference type="AlphaFoldDB" id="A0A7S1G913"/>
<dbReference type="InterPro" id="IPR004836">
    <property type="entry name" value="Na_Ca_Ex"/>
</dbReference>
<dbReference type="GO" id="GO:0005432">
    <property type="term" value="F:calcium:sodium antiporter activity"/>
    <property type="evidence" value="ECO:0007669"/>
    <property type="project" value="InterPro"/>
</dbReference>
<keyword evidence="6" id="KW-0479">Metal-binding</keyword>
<evidence type="ECO:0000256" key="14">
    <source>
        <dbReference type="ARBA" id="ARBA00023136"/>
    </source>
</evidence>
<keyword evidence="4" id="KW-1003">Cell membrane</keyword>
<keyword evidence="8" id="KW-0677">Repeat</keyword>
<comment type="similarity">
    <text evidence="2">Belongs to the Ca(2+):cation antiporter (CaCA) (TC 2.A.19) family. SLC8 subfamily.</text>
</comment>
<evidence type="ECO:0000259" key="21">
    <source>
        <dbReference type="SMART" id="SM00237"/>
    </source>
</evidence>
<feature type="transmembrane region" description="Helical" evidence="19">
    <location>
        <begin position="183"/>
        <end position="202"/>
    </location>
</feature>
<feature type="compositionally biased region" description="Basic and acidic residues" evidence="18">
    <location>
        <begin position="408"/>
        <end position="428"/>
    </location>
</feature>
<keyword evidence="12" id="KW-0915">Sodium</keyword>
<gene>
    <name evidence="22" type="ORF">BSP0115_LOCUS7884</name>
</gene>
<evidence type="ECO:0000256" key="16">
    <source>
        <dbReference type="ARBA" id="ARBA00023201"/>
    </source>
</evidence>
<evidence type="ECO:0000256" key="11">
    <source>
        <dbReference type="ARBA" id="ARBA00022989"/>
    </source>
</evidence>
<feature type="chain" id="PRO_5031496886" description="Calx-beta domain-containing protein" evidence="20">
    <location>
        <begin position="24"/>
        <end position="911"/>
    </location>
</feature>
<evidence type="ECO:0000256" key="3">
    <source>
        <dbReference type="ARBA" id="ARBA00022448"/>
    </source>
</evidence>
<keyword evidence="14 19" id="KW-0472">Membrane</keyword>
<evidence type="ECO:0000256" key="9">
    <source>
        <dbReference type="ARBA" id="ARBA00022837"/>
    </source>
</evidence>
<dbReference type="EMBL" id="HBFS01011418">
    <property type="protein sequence ID" value="CAD8914631.1"/>
    <property type="molecule type" value="Transcribed_RNA"/>
</dbReference>
<dbReference type="Gene3D" id="2.60.40.2030">
    <property type="match status" value="2"/>
</dbReference>
<reference evidence="22" key="1">
    <citation type="submission" date="2021-01" db="EMBL/GenBank/DDBJ databases">
        <authorList>
            <person name="Corre E."/>
            <person name="Pelletier E."/>
            <person name="Niang G."/>
            <person name="Scheremetjew M."/>
            <person name="Finn R."/>
            <person name="Kale V."/>
            <person name="Holt S."/>
            <person name="Cochrane G."/>
            <person name="Meng A."/>
            <person name="Brown T."/>
            <person name="Cohen L."/>
        </authorList>
    </citation>
    <scope>NUCLEOTIDE SEQUENCE</scope>
    <source>
        <strain evidence="22">Ms1</strain>
    </source>
</reference>
<evidence type="ECO:0000256" key="13">
    <source>
        <dbReference type="ARBA" id="ARBA00023065"/>
    </source>
</evidence>
<evidence type="ECO:0000256" key="8">
    <source>
        <dbReference type="ARBA" id="ARBA00022737"/>
    </source>
</evidence>
<evidence type="ECO:0000256" key="2">
    <source>
        <dbReference type="ARBA" id="ARBA00007489"/>
    </source>
</evidence>
<keyword evidence="15" id="KW-0325">Glycoprotein</keyword>
<feature type="domain" description="Calx-beta" evidence="21">
    <location>
        <begin position="421"/>
        <end position="520"/>
    </location>
</feature>
<feature type="transmembrane region" description="Helical" evidence="19">
    <location>
        <begin position="885"/>
        <end position="904"/>
    </location>
</feature>
<evidence type="ECO:0000256" key="10">
    <source>
        <dbReference type="ARBA" id="ARBA00022860"/>
    </source>
</evidence>
<evidence type="ECO:0000256" key="12">
    <source>
        <dbReference type="ARBA" id="ARBA00023053"/>
    </source>
</evidence>
<protein>
    <recommendedName>
        <fullName evidence="21">Calx-beta domain-containing protein</fullName>
    </recommendedName>
</protein>
<dbReference type="PRINTS" id="PR01259">
    <property type="entry name" value="NACAEXCHNGR"/>
</dbReference>
<keyword evidence="11 19" id="KW-1133">Transmembrane helix</keyword>
<organism evidence="22">
    <name type="scientific">Bicosoecida sp. CB-2014</name>
    <dbReference type="NCBI Taxonomy" id="1486930"/>
    <lineage>
        <taxon>Eukaryota</taxon>
        <taxon>Sar</taxon>
        <taxon>Stramenopiles</taxon>
        <taxon>Bigyra</taxon>
        <taxon>Opalozoa</taxon>
        <taxon>Bicosoecida</taxon>
    </lineage>
</organism>
<feature type="transmembrane region" description="Helical" evidence="19">
    <location>
        <begin position="283"/>
        <end position="302"/>
    </location>
</feature>
<dbReference type="GO" id="GO:0007154">
    <property type="term" value="P:cell communication"/>
    <property type="evidence" value="ECO:0007669"/>
    <property type="project" value="InterPro"/>
</dbReference>
<evidence type="ECO:0000256" key="5">
    <source>
        <dbReference type="ARBA" id="ARBA00022692"/>
    </source>
</evidence>
<keyword evidence="5 19" id="KW-0812">Transmembrane</keyword>
<dbReference type="Gene3D" id="1.20.1420.30">
    <property type="entry name" value="NCX, central ion-binding region"/>
    <property type="match status" value="2"/>
</dbReference>
<dbReference type="GO" id="GO:0046872">
    <property type="term" value="F:metal ion binding"/>
    <property type="evidence" value="ECO:0007669"/>
    <property type="project" value="UniProtKB-KW"/>
</dbReference>
<name>A0A7S1G913_9STRA</name>
<dbReference type="InterPro" id="IPR004837">
    <property type="entry name" value="NaCa_Exmemb"/>
</dbReference>
<dbReference type="GO" id="GO:0005516">
    <property type="term" value="F:calmodulin binding"/>
    <property type="evidence" value="ECO:0007669"/>
    <property type="project" value="UniProtKB-KW"/>
</dbReference>
<dbReference type="InterPro" id="IPR051171">
    <property type="entry name" value="CaCA"/>
</dbReference>
<keyword evidence="3" id="KW-0813">Transport</keyword>
<feature type="transmembrane region" description="Helical" evidence="19">
    <location>
        <begin position="737"/>
        <end position="757"/>
    </location>
</feature>
<evidence type="ECO:0000256" key="17">
    <source>
        <dbReference type="ARBA" id="ARBA00033667"/>
    </source>
</evidence>
<dbReference type="InterPro" id="IPR003644">
    <property type="entry name" value="Calx_beta"/>
</dbReference>
<evidence type="ECO:0000256" key="4">
    <source>
        <dbReference type="ARBA" id="ARBA00022475"/>
    </source>
</evidence>
<dbReference type="InterPro" id="IPR038081">
    <property type="entry name" value="CalX-like_sf"/>
</dbReference>
<dbReference type="PANTHER" id="PTHR11878:SF65">
    <property type="entry name" value="NA_CA-EXCHANGE PROTEIN, ISOFORM G"/>
    <property type="match status" value="1"/>
</dbReference>
<evidence type="ECO:0000256" key="19">
    <source>
        <dbReference type="SAM" id="Phobius"/>
    </source>
</evidence>